<evidence type="ECO:0000256" key="4">
    <source>
        <dbReference type="PROSITE-ProRule" id="PRU00236"/>
    </source>
</evidence>
<keyword evidence="8" id="KW-1185">Reference proteome</keyword>
<dbReference type="Pfam" id="PF02146">
    <property type="entry name" value="SIR2"/>
    <property type="match status" value="1"/>
</dbReference>
<dbReference type="Gene3D" id="3.40.50.1220">
    <property type="entry name" value="TPP-binding domain"/>
    <property type="match status" value="1"/>
</dbReference>
<accession>A0ABR4QRU1</accession>
<gene>
    <name evidence="7" type="ORF">TcWFU_007020</name>
</gene>
<keyword evidence="1" id="KW-0808">Transferase</keyword>
<keyword evidence="3" id="KW-0520">NAD</keyword>
<dbReference type="PROSITE" id="PS51419">
    <property type="entry name" value="RAB"/>
    <property type="match status" value="1"/>
</dbReference>
<dbReference type="Gene3D" id="2.80.10.50">
    <property type="match status" value="1"/>
</dbReference>
<feature type="binding site" evidence="4">
    <location>
        <position position="272"/>
    </location>
    <ligand>
        <name>Zn(2+)</name>
        <dbReference type="ChEBI" id="CHEBI:29105"/>
    </ligand>
</feature>
<evidence type="ECO:0000256" key="3">
    <source>
        <dbReference type="ARBA" id="ARBA00023027"/>
    </source>
</evidence>
<dbReference type="SMART" id="SM00472">
    <property type="entry name" value="MIR"/>
    <property type="match status" value="3"/>
</dbReference>
<comment type="caution">
    <text evidence="7">The sequence shown here is derived from an EMBL/GenBank/DDBJ whole genome shotgun (WGS) entry which is preliminary data.</text>
</comment>
<dbReference type="SMART" id="SM00173">
    <property type="entry name" value="RAS"/>
    <property type="match status" value="1"/>
</dbReference>
<dbReference type="SUPFAM" id="SSF52467">
    <property type="entry name" value="DHS-like NAD/FAD-binding domain"/>
    <property type="match status" value="1"/>
</dbReference>
<evidence type="ECO:0000259" key="5">
    <source>
        <dbReference type="PROSITE" id="PS50305"/>
    </source>
</evidence>
<evidence type="ECO:0000256" key="2">
    <source>
        <dbReference type="ARBA" id="ARBA00022737"/>
    </source>
</evidence>
<dbReference type="Pfam" id="PF02815">
    <property type="entry name" value="MIR"/>
    <property type="match status" value="1"/>
</dbReference>
<dbReference type="PROSITE" id="PS50919">
    <property type="entry name" value="MIR"/>
    <property type="match status" value="2"/>
</dbReference>
<organism evidence="7 8">
    <name type="scientific">Taenia crassiceps</name>
    <dbReference type="NCBI Taxonomy" id="6207"/>
    <lineage>
        <taxon>Eukaryota</taxon>
        <taxon>Metazoa</taxon>
        <taxon>Spiralia</taxon>
        <taxon>Lophotrochozoa</taxon>
        <taxon>Platyhelminthes</taxon>
        <taxon>Cestoda</taxon>
        <taxon>Eucestoda</taxon>
        <taxon>Cyclophyllidea</taxon>
        <taxon>Taeniidae</taxon>
        <taxon>Taenia</taxon>
    </lineage>
</organism>
<feature type="binding site" evidence="4">
    <location>
        <position position="248"/>
    </location>
    <ligand>
        <name>Zn(2+)</name>
        <dbReference type="ChEBI" id="CHEBI:29105"/>
    </ligand>
</feature>
<proteinExistence type="predicted"/>
<protein>
    <submittedName>
        <fullName evidence="7">NAD-dependent protein deacetylase sirtuin-3</fullName>
    </submittedName>
</protein>
<dbReference type="PANTHER" id="PTHR11085">
    <property type="entry name" value="NAD-DEPENDENT PROTEIN DEACYLASE SIRTUIN-5, MITOCHONDRIAL-RELATED"/>
    <property type="match status" value="1"/>
</dbReference>
<dbReference type="InterPro" id="IPR050134">
    <property type="entry name" value="NAD-dep_sirtuin_deacylases"/>
</dbReference>
<keyword evidence="4" id="KW-0479">Metal-binding</keyword>
<feature type="binding site" evidence="4">
    <location>
        <position position="245"/>
    </location>
    <ligand>
        <name>Zn(2+)</name>
        <dbReference type="ChEBI" id="CHEBI:29105"/>
    </ligand>
</feature>
<dbReference type="Pfam" id="PF00071">
    <property type="entry name" value="Ras"/>
    <property type="match status" value="1"/>
</dbReference>
<reference evidence="7 8" key="1">
    <citation type="journal article" date="2022" name="Front. Cell. Infect. Microbiol.">
        <title>The Genomes of Two Strains of Taenia crassiceps the Animal Model for the Study of Human Cysticercosis.</title>
        <authorList>
            <person name="Bobes R.J."/>
            <person name="Estrada K."/>
            <person name="Rios-Valencia D.G."/>
            <person name="Calderon-Gallegos A."/>
            <person name="de la Torre P."/>
            <person name="Carrero J.C."/>
            <person name="Sanchez-Flores A."/>
            <person name="Laclette J.P."/>
        </authorList>
    </citation>
    <scope>NUCLEOTIDE SEQUENCE [LARGE SCALE GENOMIC DNA]</scope>
    <source>
        <strain evidence="7">WFUcys</strain>
    </source>
</reference>
<evidence type="ECO:0000313" key="8">
    <source>
        <dbReference type="Proteomes" id="UP001651158"/>
    </source>
</evidence>
<dbReference type="Gene3D" id="3.30.1600.10">
    <property type="entry name" value="SIR2/SIRT2 'Small Domain"/>
    <property type="match status" value="1"/>
</dbReference>
<dbReference type="InterPro" id="IPR016093">
    <property type="entry name" value="MIR_motif"/>
</dbReference>
<feature type="active site" description="Proton acceptor" evidence="4">
    <location>
        <position position="237"/>
    </location>
</feature>
<feature type="domain" description="MIR" evidence="6">
    <location>
        <begin position="629"/>
        <end position="682"/>
    </location>
</feature>
<dbReference type="Gene3D" id="3.40.50.300">
    <property type="entry name" value="P-loop containing nucleotide triphosphate hydrolases"/>
    <property type="match status" value="1"/>
</dbReference>
<sequence>MAKKTYDLLFKLMLIGDSGVGKTFEIDGKRIKLQIWDTAGQERFQTITASYYRGAMGIMLVYSVTCPSEEVEKIIVANKTDKVDQRQVSEEEGLAVAERYEINFKNKQMPRTLEVVAHLISEGKVHEIIIMAGAGISTASGIPDFRSPRTGLYANLKKYKLPYPEAIFDINYFKNQPSAFYALAKELYPTGKYRPNIAHYFFRLLNQKRLLRRVYTQNIDGLERVAGIPPSKLVEAHGTFATAQCLKCEKSIPARMVKAAIDRGKVARCYRCRGLVKPDIVFYNEDLPAKFWRYREDIPKSDLIFVMGTSLEVQPFSRLIVATPSNIPRVLFNKHTVGPFKTRRRPKDFVALGDISTLIRELCTLLEWTDELENLMRDAELRRIDYIGLSPLNLNTVLRLHSERRRRSESRSVRNSCRTSPNISILPNVCLDEEMEMRACMASSEVARSPVPVGDDNKWMFPGNTPDCHSTERIKVLHPSHRLRGIFFVYISRRRAGHFQNDVLFCVVSGFSQYPFCVSVEVNIGYGVRLHSHDVSYGSGSKQQSVTGIKDVTDGGSYWQIKNEDKNDYPCRGEPVKCGQVVRLTHSASGKNLHSHHFQAPLSHNYEVSAFGNHGIGDEGDNWMVICSGSDWTRETVVKLRHLSTSGYLHVSGSTYSHPIPGQFEISSSNSVQGSSWKVAEGVFIQPPEDSKSFYNVTHEEL</sequence>
<name>A0ABR4QRU1_9CEST</name>
<dbReference type="PROSITE" id="PS50305">
    <property type="entry name" value="SIRTUIN"/>
    <property type="match status" value="1"/>
</dbReference>
<keyword evidence="2" id="KW-0677">Repeat</keyword>
<feature type="binding site" evidence="4">
    <location>
        <position position="269"/>
    </location>
    <ligand>
        <name>Zn(2+)</name>
        <dbReference type="ChEBI" id="CHEBI:29105"/>
    </ligand>
</feature>
<dbReference type="InterPro" id="IPR026591">
    <property type="entry name" value="Sirtuin_cat_small_dom_sf"/>
</dbReference>
<keyword evidence="4" id="KW-0862">Zinc</keyword>
<feature type="domain" description="Deacetylase sirtuin-type" evidence="5">
    <location>
        <begin position="106"/>
        <end position="369"/>
    </location>
</feature>
<dbReference type="InterPro" id="IPR026590">
    <property type="entry name" value="Ssirtuin_cat_dom"/>
</dbReference>
<evidence type="ECO:0000256" key="1">
    <source>
        <dbReference type="ARBA" id="ARBA00022679"/>
    </source>
</evidence>
<dbReference type="InterPro" id="IPR036300">
    <property type="entry name" value="MIR_dom_sf"/>
</dbReference>
<dbReference type="InterPro" id="IPR029035">
    <property type="entry name" value="DHS-like_NAD/FAD-binding_dom"/>
</dbReference>
<dbReference type="SUPFAM" id="SSF82109">
    <property type="entry name" value="MIR domain"/>
    <property type="match status" value="1"/>
</dbReference>
<dbReference type="SMART" id="SM00175">
    <property type="entry name" value="RAB"/>
    <property type="match status" value="1"/>
</dbReference>
<dbReference type="PANTHER" id="PTHR11085:SF10">
    <property type="entry name" value="NAD-DEPENDENT PROTEIN DEACYLASE SIRTUIN-5, MITOCHONDRIAL-RELATED"/>
    <property type="match status" value="1"/>
</dbReference>
<dbReference type="SMART" id="SM00174">
    <property type="entry name" value="RHO"/>
    <property type="match status" value="1"/>
</dbReference>
<dbReference type="InterPro" id="IPR003000">
    <property type="entry name" value="Sirtuin"/>
</dbReference>
<feature type="domain" description="MIR" evidence="6">
    <location>
        <begin position="573"/>
        <end position="628"/>
    </location>
</feature>
<dbReference type="Proteomes" id="UP001651158">
    <property type="component" value="Unassembled WGS sequence"/>
</dbReference>
<dbReference type="InterPro" id="IPR027417">
    <property type="entry name" value="P-loop_NTPase"/>
</dbReference>
<dbReference type="SUPFAM" id="SSF52540">
    <property type="entry name" value="P-loop containing nucleoside triphosphate hydrolases"/>
    <property type="match status" value="1"/>
</dbReference>
<dbReference type="EMBL" id="JAKROA010000001">
    <property type="protein sequence ID" value="KAL5112429.1"/>
    <property type="molecule type" value="Genomic_DNA"/>
</dbReference>
<dbReference type="PROSITE" id="PS51421">
    <property type="entry name" value="RAS"/>
    <property type="match status" value="1"/>
</dbReference>
<evidence type="ECO:0000313" key="7">
    <source>
        <dbReference type="EMBL" id="KAL5112429.1"/>
    </source>
</evidence>
<dbReference type="InterPro" id="IPR001806">
    <property type="entry name" value="Small_GTPase"/>
</dbReference>
<evidence type="ECO:0000259" key="6">
    <source>
        <dbReference type="PROSITE" id="PS50919"/>
    </source>
</evidence>